<accession>A0A6F8XYK8</accession>
<reference evidence="2 3" key="2">
    <citation type="submission" date="2020-03" db="EMBL/GenBank/DDBJ databases">
        <authorList>
            <person name="Ichikawa N."/>
            <person name="Kimura A."/>
            <person name="Kitahashi Y."/>
            <person name="Uohara A."/>
        </authorList>
    </citation>
    <scope>NUCLEOTIDE SEQUENCE [LARGE SCALE GENOMIC DNA]</scope>
    <source>
        <strain evidence="2 3">NBRC 107702</strain>
    </source>
</reference>
<name>A0A6F8XYK8_9ACTN</name>
<dbReference type="KEGG" id="pfla:Pflav_053150"/>
<feature type="compositionally biased region" description="Polar residues" evidence="1">
    <location>
        <begin position="13"/>
        <end position="26"/>
    </location>
</feature>
<reference evidence="2 3" key="1">
    <citation type="submission" date="2020-03" db="EMBL/GenBank/DDBJ databases">
        <title>Whole genome shotgun sequence of Phytohabitans flavus NBRC 107702.</title>
        <authorList>
            <person name="Komaki H."/>
            <person name="Tamura T."/>
        </authorList>
    </citation>
    <scope>NUCLEOTIDE SEQUENCE [LARGE SCALE GENOMIC DNA]</scope>
    <source>
        <strain evidence="2 3">NBRC 107702</strain>
    </source>
</reference>
<feature type="region of interest" description="Disordered" evidence="1">
    <location>
        <begin position="1"/>
        <end position="26"/>
    </location>
</feature>
<keyword evidence="3" id="KW-1185">Reference proteome</keyword>
<sequence>MTKVNGPPAAFRRNTQNSSSSGDWSVQESCTEVPVTCGGARTAAGTCGGLGAAEAGVPSIAAEAAATATSVDIVRLAC</sequence>
<organism evidence="2 3">
    <name type="scientific">Phytohabitans flavus</name>
    <dbReference type="NCBI Taxonomy" id="1076124"/>
    <lineage>
        <taxon>Bacteria</taxon>
        <taxon>Bacillati</taxon>
        <taxon>Actinomycetota</taxon>
        <taxon>Actinomycetes</taxon>
        <taxon>Micromonosporales</taxon>
        <taxon>Micromonosporaceae</taxon>
    </lineage>
</organism>
<gene>
    <name evidence="2" type="ORF">Pflav_053150</name>
</gene>
<dbReference type="Proteomes" id="UP000502508">
    <property type="component" value="Chromosome"/>
</dbReference>
<proteinExistence type="predicted"/>
<evidence type="ECO:0000313" key="2">
    <source>
        <dbReference type="EMBL" id="BCB78905.1"/>
    </source>
</evidence>
<dbReference type="AlphaFoldDB" id="A0A6F8XYK8"/>
<evidence type="ECO:0000256" key="1">
    <source>
        <dbReference type="SAM" id="MobiDB-lite"/>
    </source>
</evidence>
<dbReference type="EMBL" id="AP022870">
    <property type="protein sequence ID" value="BCB78905.1"/>
    <property type="molecule type" value="Genomic_DNA"/>
</dbReference>
<evidence type="ECO:0000313" key="3">
    <source>
        <dbReference type="Proteomes" id="UP000502508"/>
    </source>
</evidence>
<protein>
    <submittedName>
        <fullName evidence="2">Uncharacterized protein</fullName>
    </submittedName>
</protein>